<keyword evidence="2" id="KW-0479">Metal-binding</keyword>
<evidence type="ECO:0000256" key="3">
    <source>
        <dbReference type="ARBA" id="ARBA00022737"/>
    </source>
</evidence>
<reference evidence="8 9" key="1">
    <citation type="submission" date="2024-01" db="EMBL/GenBank/DDBJ databases">
        <authorList>
            <person name="Allen C."/>
            <person name="Tagirdzhanova G."/>
        </authorList>
    </citation>
    <scope>NUCLEOTIDE SEQUENCE [LARGE SCALE GENOMIC DNA]</scope>
</reference>
<dbReference type="EMBL" id="CAWUHD010000128">
    <property type="protein sequence ID" value="CAK7233934.1"/>
    <property type="molecule type" value="Genomic_DNA"/>
</dbReference>
<keyword evidence="4" id="KW-0863">Zinc-finger</keyword>
<evidence type="ECO:0000256" key="6">
    <source>
        <dbReference type="ARBA" id="ARBA00023242"/>
    </source>
</evidence>
<evidence type="ECO:0000256" key="5">
    <source>
        <dbReference type="ARBA" id="ARBA00022833"/>
    </source>
</evidence>
<keyword evidence="6" id="KW-0539">Nucleus</keyword>
<protein>
    <recommendedName>
        <fullName evidence="7">Xylanolytic transcriptional activator regulatory domain-containing protein</fullName>
    </recommendedName>
</protein>
<keyword evidence="9" id="KW-1185">Reference proteome</keyword>
<evidence type="ECO:0000256" key="1">
    <source>
        <dbReference type="ARBA" id="ARBA00004123"/>
    </source>
</evidence>
<evidence type="ECO:0000256" key="4">
    <source>
        <dbReference type="ARBA" id="ARBA00022771"/>
    </source>
</evidence>
<evidence type="ECO:0000313" key="8">
    <source>
        <dbReference type="EMBL" id="CAK7233934.1"/>
    </source>
</evidence>
<comment type="subcellular location">
    <subcellularLocation>
        <location evidence="1">Nucleus</location>
    </subcellularLocation>
</comment>
<dbReference type="InterPro" id="IPR051059">
    <property type="entry name" value="VerF-like"/>
</dbReference>
<dbReference type="InterPro" id="IPR007219">
    <property type="entry name" value="XnlR_reg_dom"/>
</dbReference>
<evidence type="ECO:0000256" key="2">
    <source>
        <dbReference type="ARBA" id="ARBA00022723"/>
    </source>
</evidence>
<gene>
    <name evidence="8" type="ORF">SEUCBS140593_008769</name>
</gene>
<dbReference type="PANTHER" id="PTHR40626:SF1">
    <property type="entry name" value="TRANSCRIPTION FACTOR WITH C2H2 AND ZN(2)-CYS(6) DNA BINDING DOMAIN (EUROFUNG)"/>
    <property type="match status" value="1"/>
</dbReference>
<organism evidence="8 9">
    <name type="scientific">Sporothrix eucalyptigena</name>
    <dbReference type="NCBI Taxonomy" id="1812306"/>
    <lineage>
        <taxon>Eukaryota</taxon>
        <taxon>Fungi</taxon>
        <taxon>Dikarya</taxon>
        <taxon>Ascomycota</taxon>
        <taxon>Pezizomycotina</taxon>
        <taxon>Sordariomycetes</taxon>
        <taxon>Sordariomycetidae</taxon>
        <taxon>Ophiostomatales</taxon>
        <taxon>Ophiostomataceae</taxon>
        <taxon>Sporothrix</taxon>
    </lineage>
</organism>
<comment type="caution">
    <text evidence="8">The sequence shown here is derived from an EMBL/GenBank/DDBJ whole genome shotgun (WGS) entry which is preliminary data.</text>
</comment>
<dbReference type="PANTHER" id="PTHR40626">
    <property type="entry name" value="MIP31509P"/>
    <property type="match status" value="1"/>
</dbReference>
<accession>A0ABP0CPB4</accession>
<name>A0ABP0CPB4_9PEZI</name>
<dbReference type="Proteomes" id="UP001642482">
    <property type="component" value="Unassembled WGS sequence"/>
</dbReference>
<evidence type="ECO:0000259" key="7">
    <source>
        <dbReference type="Pfam" id="PF04082"/>
    </source>
</evidence>
<evidence type="ECO:0000313" key="9">
    <source>
        <dbReference type="Proteomes" id="UP001642482"/>
    </source>
</evidence>
<keyword evidence="3" id="KW-0677">Repeat</keyword>
<proteinExistence type="predicted"/>
<feature type="domain" description="Xylanolytic transcriptional activator regulatory" evidence="7">
    <location>
        <begin position="136"/>
        <end position="388"/>
    </location>
</feature>
<keyword evidence="5" id="KW-0862">Zinc</keyword>
<dbReference type="Pfam" id="PF04082">
    <property type="entry name" value="Fungal_trans"/>
    <property type="match status" value="1"/>
</dbReference>
<sequence>MVPGEPERDPATASSTAAPSLTYSPAYIDNRIASSDTIDPRLLFHGFMDPYFGMSLDDGGMDDNFSLDMDLDFPTTGTLPLSSIASAPTTQDMLTPRVISLEADLLQLVASQPGPVTTLYSACKSFFSSADFHRLISVFFRRQQLLAKMIHWPTFDAAQVDVSLLLAIALCGVAYVQSSPSNSSTKHATAKLVSSASAIQPLAEKYIFKRLKTICQKQKQNTAKDIHALEICQAAYLVVLLQISVNDSDNTTRRRAMTKRQPALVDALRHLGILTKRPSLSATTSSAERWCAFVYNESCSRLALWVFFSDGFLALFCNAPPNTTVAEMTGAFPCRDELWDAVSAELFEEEQKNDGQHSPLPFVKDVLSALMGENEDAWQSPASQALTVFHLYSVVGALQFVLFTYRFNALPPTFGNVLLRALDRWDRLWTAALARVAPHQQRWLGVAKYSPEFARIAKRIIEVSEGRGDGRSSNSVGDKYLQCTPEYDLRVFHAFILEYGTP</sequence>